<dbReference type="InterPro" id="IPR011990">
    <property type="entry name" value="TPR-like_helical_dom_sf"/>
</dbReference>
<reference evidence="2 3" key="1">
    <citation type="submission" date="2018-11" db="EMBL/GenBank/DDBJ databases">
        <title>Rufibacter latericius sp. nov., isolated from water in Baiyang Lake.</title>
        <authorList>
            <person name="Yang Y."/>
        </authorList>
    </citation>
    <scope>NUCLEOTIDE SEQUENCE [LARGE SCALE GENOMIC DNA]</scope>
    <source>
        <strain evidence="2 3">MCC P1</strain>
    </source>
</reference>
<dbReference type="EMBL" id="RJJE01000001">
    <property type="protein sequence ID" value="RNI33206.1"/>
    <property type="molecule type" value="Genomic_DNA"/>
</dbReference>
<evidence type="ECO:0000313" key="3">
    <source>
        <dbReference type="Proteomes" id="UP000271010"/>
    </source>
</evidence>
<dbReference type="Proteomes" id="UP000271010">
    <property type="component" value="Unassembled WGS sequence"/>
</dbReference>
<keyword evidence="1" id="KW-0732">Signal</keyword>
<dbReference type="RefSeq" id="WP_123131394.1">
    <property type="nucleotide sequence ID" value="NZ_RJJE01000001.1"/>
</dbReference>
<name>A0A3M9N647_9BACT</name>
<sequence>MKFKKPLLYALCLLLAANPACTDDFMELAQNPNASEFALPQTLLAPAITTVLKRNMDRAQRINNELMQVHINMGDVEGKIFRYDIRSNESTSMWNNWYIQLANFKDVYKGGAERTRITSSDLAGNTYKGIGLICQVWVTSLITDMYGDAPYSEASMGKDRVFLPKFDTQRDIYADMFLKLEEANTLLTTAPNLPAAEISADPVYDGVAANWRKLGNSMYLRLLLRLSNKASEPMINGMTAMEKFREIVETKATTYPIMAANADGARITWTGTAPYDNPFATWRPADWYDVKYTQFFINNLKEWSDPRLPIWATISNGEFEGIPGGYPMNMKVTPRSQPVTTLASDNRLGNIMTFAETQFILAEAAARGWITTPAKTYYEAGITNAITQWNATVPANYVTIEELAWDDALALEDKLEKIHLQKYYALFYTDFQQWYEYRRTGHPILPVGQGHENGGKMPSRMIYPIVLQSTNKNNLDAAIANQGPDNINTLVWWQRP</sequence>
<organism evidence="2 3">
    <name type="scientific">Rufibacter immobilis</name>
    <dbReference type="NCBI Taxonomy" id="1348778"/>
    <lineage>
        <taxon>Bacteria</taxon>
        <taxon>Pseudomonadati</taxon>
        <taxon>Bacteroidota</taxon>
        <taxon>Cytophagia</taxon>
        <taxon>Cytophagales</taxon>
        <taxon>Hymenobacteraceae</taxon>
        <taxon>Rufibacter</taxon>
    </lineage>
</organism>
<dbReference type="Gene3D" id="1.25.40.390">
    <property type="match status" value="1"/>
</dbReference>
<evidence type="ECO:0000256" key="1">
    <source>
        <dbReference type="SAM" id="SignalP"/>
    </source>
</evidence>
<keyword evidence="2" id="KW-0449">Lipoprotein</keyword>
<dbReference type="OrthoDB" id="973072at2"/>
<accession>A0A3M9N647</accession>
<comment type="caution">
    <text evidence="2">The sequence shown here is derived from an EMBL/GenBank/DDBJ whole genome shotgun (WGS) entry which is preliminary data.</text>
</comment>
<dbReference type="SUPFAM" id="SSF48452">
    <property type="entry name" value="TPR-like"/>
    <property type="match status" value="1"/>
</dbReference>
<feature type="signal peptide" evidence="1">
    <location>
        <begin position="1"/>
        <end position="22"/>
    </location>
</feature>
<dbReference type="Pfam" id="PF12771">
    <property type="entry name" value="SusD-like_2"/>
    <property type="match status" value="1"/>
</dbReference>
<feature type="chain" id="PRO_5018104723" evidence="1">
    <location>
        <begin position="23"/>
        <end position="496"/>
    </location>
</feature>
<proteinExistence type="predicted"/>
<dbReference type="AlphaFoldDB" id="A0A3M9N647"/>
<protein>
    <submittedName>
        <fullName evidence="2">SusD/RagB family nutrient-binding outer membrane lipoprotein</fullName>
    </submittedName>
</protein>
<keyword evidence="3" id="KW-1185">Reference proteome</keyword>
<gene>
    <name evidence="2" type="ORF">EFA69_01975</name>
</gene>
<evidence type="ECO:0000313" key="2">
    <source>
        <dbReference type="EMBL" id="RNI33206.1"/>
    </source>
</evidence>
<dbReference type="InterPro" id="IPR041662">
    <property type="entry name" value="SusD-like_2"/>
</dbReference>